<name>A0A9P3H3P5_9FUNG</name>
<dbReference type="FunFam" id="3.30.40.10:FF:000388">
    <property type="entry name" value="Putative RING zinc finger domain superfamily protein"/>
    <property type="match status" value="1"/>
</dbReference>
<dbReference type="PANTHER" id="PTHR46171">
    <property type="entry name" value="GH10160P"/>
    <property type="match status" value="1"/>
</dbReference>
<organism evidence="4 5">
    <name type="scientific">Entomortierella parvispora</name>
    <dbReference type="NCBI Taxonomy" id="205924"/>
    <lineage>
        <taxon>Eukaryota</taxon>
        <taxon>Fungi</taxon>
        <taxon>Fungi incertae sedis</taxon>
        <taxon>Mucoromycota</taxon>
        <taxon>Mortierellomycotina</taxon>
        <taxon>Mortierellomycetes</taxon>
        <taxon>Mortierellales</taxon>
        <taxon>Mortierellaceae</taxon>
        <taxon>Entomortierella</taxon>
    </lineage>
</organism>
<feature type="compositionally biased region" description="Basic and acidic residues" evidence="2">
    <location>
        <begin position="254"/>
        <end position="267"/>
    </location>
</feature>
<dbReference type="Proteomes" id="UP000827284">
    <property type="component" value="Unassembled WGS sequence"/>
</dbReference>
<dbReference type="SMART" id="SM00184">
    <property type="entry name" value="RING"/>
    <property type="match status" value="1"/>
</dbReference>
<sequence>MQVERPRKLDRIGSKAMTSTLSQATADAISNNYSNNNSRSPVSQREKNKDRTMSRSEPSSSLIYIDSSSDDNNESQQKPSERRPVAKSNRRGSRSDGSGHNNSTNSSRSSSSLGFNTNGQSQLTRVPDVAVASPNDARSATERDLFSAAEGTRASPVRSSSSSASFPSPSSTAVPQRSTYHQQRQSPQRHHSHHRSSGEQASERSLGSESSRVTTPVTITASVHAPPSSSPPPSLAHAGSTASSRASKNIAAASERDHLDRSDERHSTSKQSGSRGVTRDSTEARISETPTSSRQQQRHESVAPDCIVVDSDKEQDQGTEEVLITQHRGYRHPAVTLLDTSVASPHRLDPRQLFAGDRMAHTRNFSSPSLLDSFTSPEPMLSPIQSYFGSDPNSPASSFSLPRHDQYLEAPGPAASMDGYHGFATHPWSEQSTMPSRALSHRWTRRLSHPESLPSRNRPNERMVSDNGTQPHRASMYAGPSLAEVMMNQNWQEARVAPDSTTGLTSTTDDASACAESSTAEYIQDSDDDTAMEEPYETTYDQHYDYNHNLRNSDAEDEIDDDECYPYSFQAASLDDHDQEQGEEEDCEEIGTPHVAPLDEDELNQSHVTDDMLDALDYEQGQNGGFPRGLNDGEDENDDYATEEESEVAQILGFGRRQNESAFSTLHSPTDVNEASTSSASPSQAVFSSHNTLGRQEESLVESDESLARRLQEEEFSALIGDRSFHLHRNLVAQHQPPSLPRRFSDRQRSHPVTHSTGYSTRGRLHFATETTPSGESRHFLPGEWPSNWRQRDGYLPGEWPSSWRQREGQSSGQSSRSLGSGTVNPVAPLTSSSASGRHGRVRRSRSPPGHSTSSSLAAEGLFLRHELRTLTRALEQETRILARYNSRSNPLMDSMWGNPEDYLNDDQVDDSYEGLLRLGEQIGDAKPKGIPMHTLRKMDKHIFVWTPKRHSWSSKGLRHSRSQSLLSFDSDYFGASNPSKGKAKDASASESLDENCTICLDAYQTTDRLRPLPCKHAFHVECIDTWLRSNAQCPICRQEVSAKSVESMPAGSGIP</sequence>
<reference evidence="4" key="2">
    <citation type="journal article" date="2022" name="Microbiol. Resour. Announc.">
        <title>Whole-Genome Sequence of Entomortierella parvispora E1425, a Mucoromycotan Fungus Associated with Burkholderiaceae-Related Endosymbiotic Bacteria.</title>
        <authorList>
            <person name="Herlambang A."/>
            <person name="Guo Y."/>
            <person name="Takashima Y."/>
            <person name="Narisawa K."/>
            <person name="Ohta H."/>
            <person name="Nishizawa T."/>
        </authorList>
    </citation>
    <scope>NUCLEOTIDE SEQUENCE</scope>
    <source>
        <strain evidence="4">E1425</strain>
    </source>
</reference>
<feature type="compositionally biased region" description="Low complexity" evidence="2">
    <location>
        <begin position="95"/>
        <end position="118"/>
    </location>
</feature>
<evidence type="ECO:0000256" key="1">
    <source>
        <dbReference type="PROSITE-ProRule" id="PRU00175"/>
    </source>
</evidence>
<evidence type="ECO:0000256" key="2">
    <source>
        <dbReference type="SAM" id="MobiDB-lite"/>
    </source>
</evidence>
<keyword evidence="1" id="KW-0862">Zinc</keyword>
<feature type="compositionally biased region" description="Low complexity" evidence="2">
    <location>
        <begin position="809"/>
        <end position="822"/>
    </location>
</feature>
<dbReference type="SUPFAM" id="SSF57850">
    <property type="entry name" value="RING/U-box"/>
    <property type="match status" value="1"/>
</dbReference>
<feature type="compositionally biased region" description="Basic and acidic residues" evidence="2">
    <location>
        <begin position="44"/>
        <end position="54"/>
    </location>
</feature>
<feature type="compositionally biased region" description="Low complexity" evidence="2">
    <location>
        <begin position="30"/>
        <end position="43"/>
    </location>
</feature>
<dbReference type="Gene3D" id="3.30.40.10">
    <property type="entry name" value="Zinc/RING finger domain, C3HC4 (zinc finger)"/>
    <property type="match status" value="1"/>
</dbReference>
<feature type="region of interest" description="Disordered" evidence="2">
    <location>
        <begin position="667"/>
        <end position="698"/>
    </location>
</feature>
<feature type="compositionally biased region" description="Low complexity" evidence="2">
    <location>
        <begin position="847"/>
        <end position="856"/>
    </location>
</feature>
<feature type="compositionally biased region" description="Low complexity" evidence="2">
    <location>
        <begin position="675"/>
        <end position="689"/>
    </location>
</feature>
<feature type="region of interest" description="Disordered" evidence="2">
    <location>
        <begin position="1"/>
        <end position="317"/>
    </location>
</feature>
<dbReference type="AlphaFoldDB" id="A0A9P3H3P5"/>
<feature type="compositionally biased region" description="Basic and acidic residues" evidence="2">
    <location>
        <begin position="277"/>
        <end position="286"/>
    </location>
</feature>
<dbReference type="EMBL" id="BQFW01000002">
    <property type="protein sequence ID" value="GJJ69477.1"/>
    <property type="molecule type" value="Genomic_DNA"/>
</dbReference>
<comment type="caution">
    <text evidence="4">The sequence shown here is derived from an EMBL/GenBank/DDBJ whole genome shotgun (WGS) entry which is preliminary data.</text>
</comment>
<proteinExistence type="predicted"/>
<feature type="domain" description="RING-type" evidence="3">
    <location>
        <begin position="997"/>
        <end position="1038"/>
    </location>
</feature>
<gene>
    <name evidence="4" type="ORF">EMPS_01823</name>
</gene>
<dbReference type="GO" id="GO:0061630">
    <property type="term" value="F:ubiquitin protein ligase activity"/>
    <property type="evidence" value="ECO:0007669"/>
    <property type="project" value="TreeGrafter"/>
</dbReference>
<dbReference type="PROSITE" id="PS50089">
    <property type="entry name" value="ZF_RING_2"/>
    <property type="match status" value="1"/>
</dbReference>
<feature type="region of interest" description="Disordered" evidence="2">
    <location>
        <begin position="800"/>
        <end position="858"/>
    </location>
</feature>
<dbReference type="PANTHER" id="PTHR46171:SF3">
    <property type="entry name" value="GH10160P"/>
    <property type="match status" value="1"/>
</dbReference>
<feature type="compositionally biased region" description="Low complexity" evidence="2">
    <location>
        <begin position="56"/>
        <end position="67"/>
    </location>
</feature>
<feature type="compositionally biased region" description="Polar residues" evidence="2">
    <location>
        <begin position="198"/>
        <end position="221"/>
    </location>
</feature>
<feature type="compositionally biased region" description="Basic and acidic residues" evidence="2">
    <location>
        <begin position="1"/>
        <end position="13"/>
    </location>
</feature>
<dbReference type="InterPro" id="IPR013083">
    <property type="entry name" value="Znf_RING/FYVE/PHD"/>
</dbReference>
<feature type="region of interest" description="Disordered" evidence="2">
    <location>
        <begin position="734"/>
        <end position="765"/>
    </location>
</feature>
<feature type="compositionally biased region" description="Polar residues" evidence="2">
    <location>
        <begin position="16"/>
        <end position="29"/>
    </location>
</feature>
<evidence type="ECO:0000313" key="4">
    <source>
        <dbReference type="EMBL" id="GJJ69477.1"/>
    </source>
</evidence>
<keyword evidence="5" id="KW-1185">Reference proteome</keyword>
<reference evidence="4" key="1">
    <citation type="submission" date="2021-11" db="EMBL/GenBank/DDBJ databases">
        <authorList>
            <person name="Herlambang A."/>
            <person name="Guo Y."/>
            <person name="Takashima Y."/>
            <person name="Nishizawa T."/>
        </authorList>
    </citation>
    <scope>NUCLEOTIDE SEQUENCE</scope>
    <source>
        <strain evidence="4">E1425</strain>
    </source>
</reference>
<dbReference type="GO" id="GO:0016567">
    <property type="term" value="P:protein ubiquitination"/>
    <property type="evidence" value="ECO:0007669"/>
    <property type="project" value="TreeGrafter"/>
</dbReference>
<feature type="compositionally biased region" description="Low complexity" evidence="2">
    <location>
        <begin position="500"/>
        <end position="513"/>
    </location>
</feature>
<dbReference type="Pfam" id="PF13639">
    <property type="entry name" value="zf-RING_2"/>
    <property type="match status" value="1"/>
</dbReference>
<feature type="compositionally biased region" description="Polar residues" evidence="2">
    <location>
        <begin position="751"/>
        <end position="760"/>
    </location>
</feature>
<evidence type="ECO:0000259" key="3">
    <source>
        <dbReference type="PROSITE" id="PS50089"/>
    </source>
</evidence>
<dbReference type="OrthoDB" id="8062037at2759"/>
<protein>
    <recommendedName>
        <fullName evidence="3">RING-type domain-containing protein</fullName>
    </recommendedName>
</protein>
<keyword evidence="1" id="KW-0479">Metal-binding</keyword>
<dbReference type="GO" id="GO:0008270">
    <property type="term" value="F:zinc ion binding"/>
    <property type="evidence" value="ECO:0007669"/>
    <property type="project" value="UniProtKB-KW"/>
</dbReference>
<keyword evidence="1" id="KW-0863">Zinc-finger</keyword>
<feature type="region of interest" description="Disordered" evidence="2">
    <location>
        <begin position="500"/>
        <end position="524"/>
    </location>
</feature>
<dbReference type="InterPro" id="IPR001841">
    <property type="entry name" value="Znf_RING"/>
</dbReference>
<feature type="compositionally biased region" description="Low complexity" evidence="2">
    <location>
        <begin position="152"/>
        <end position="186"/>
    </location>
</feature>
<feature type="region of interest" description="Disordered" evidence="2">
    <location>
        <begin position="427"/>
        <end position="475"/>
    </location>
</feature>
<accession>A0A9P3H3P5</accession>
<evidence type="ECO:0000313" key="5">
    <source>
        <dbReference type="Proteomes" id="UP000827284"/>
    </source>
</evidence>